<accession>A0ABU8RW71</accession>
<dbReference type="EMBL" id="JBBHJZ010000002">
    <property type="protein sequence ID" value="MEJ5977308.1"/>
    <property type="molecule type" value="Genomic_DNA"/>
</dbReference>
<organism evidence="2 3">
    <name type="scientific">Novosphingobium anseongense</name>
    <dbReference type="NCBI Taxonomy" id="3133436"/>
    <lineage>
        <taxon>Bacteria</taxon>
        <taxon>Pseudomonadati</taxon>
        <taxon>Pseudomonadota</taxon>
        <taxon>Alphaproteobacteria</taxon>
        <taxon>Sphingomonadales</taxon>
        <taxon>Sphingomonadaceae</taxon>
        <taxon>Novosphingobium</taxon>
    </lineage>
</organism>
<dbReference type="Proteomes" id="UP001361239">
    <property type="component" value="Unassembled WGS sequence"/>
</dbReference>
<comment type="caution">
    <text evidence="2">The sequence shown here is derived from an EMBL/GenBank/DDBJ whole genome shotgun (WGS) entry which is preliminary data.</text>
</comment>
<dbReference type="NCBIfam" id="TIGR03620">
    <property type="entry name" value="F420_MSMEG_4141"/>
    <property type="match status" value="1"/>
</dbReference>
<sequence>MTVPNLGRVGIWSMELRFGDPGAAAEAAAELDELGYGAIWFPGGIGGDVTGDFSRLLNATKRTTLATGIINLWKHEPAEIAAWWNALSDDHKARALLGIGISHGPLIGENWGKPIPVTRDWVERLTALGVPADNQCLAALGPKMVALSRDRTAGAHPYLVTPEHTAIAREILGPDKLLAPEQGVVLESDPTKARDLARAAVDHYRALPNYRSNWVRLGIAEEDIEAMSDSFIDALFAWGGVEQIAARVKQHRDAGADHVCLQVIAPQGAPIAEQRRAWREIAEALL</sequence>
<keyword evidence="3" id="KW-1185">Reference proteome</keyword>
<dbReference type="InterPro" id="IPR019922">
    <property type="entry name" value="Lucif-like_OxRdatse_MSMEG_4141"/>
</dbReference>
<evidence type="ECO:0000259" key="1">
    <source>
        <dbReference type="Pfam" id="PF00296"/>
    </source>
</evidence>
<reference evidence="2 3" key="1">
    <citation type="submission" date="2024-03" db="EMBL/GenBank/DDBJ databases">
        <authorList>
            <person name="Jo J.-H."/>
        </authorList>
    </citation>
    <scope>NUCLEOTIDE SEQUENCE [LARGE SCALE GENOMIC DNA]</scope>
    <source>
        <strain evidence="2 3">PS1R-30</strain>
    </source>
</reference>
<dbReference type="SUPFAM" id="SSF51679">
    <property type="entry name" value="Bacterial luciferase-like"/>
    <property type="match status" value="1"/>
</dbReference>
<evidence type="ECO:0000313" key="2">
    <source>
        <dbReference type="EMBL" id="MEJ5977308.1"/>
    </source>
</evidence>
<dbReference type="InterPro" id="IPR011251">
    <property type="entry name" value="Luciferase-like_dom"/>
</dbReference>
<name>A0ABU8RW71_9SPHN</name>
<dbReference type="InterPro" id="IPR036661">
    <property type="entry name" value="Luciferase-like_sf"/>
</dbReference>
<dbReference type="RefSeq" id="WP_339587247.1">
    <property type="nucleotide sequence ID" value="NZ_JBBHJZ010000002.1"/>
</dbReference>
<dbReference type="Gene3D" id="3.20.20.30">
    <property type="entry name" value="Luciferase-like domain"/>
    <property type="match status" value="2"/>
</dbReference>
<protein>
    <submittedName>
        <fullName evidence="2">TIGR03620 family F420-dependent LLM class oxidoreductase</fullName>
    </submittedName>
</protein>
<evidence type="ECO:0000313" key="3">
    <source>
        <dbReference type="Proteomes" id="UP001361239"/>
    </source>
</evidence>
<gene>
    <name evidence="2" type="ORF">WG901_11720</name>
</gene>
<proteinExistence type="predicted"/>
<feature type="domain" description="Luciferase-like" evidence="1">
    <location>
        <begin position="20"/>
        <end position="127"/>
    </location>
</feature>
<dbReference type="Pfam" id="PF00296">
    <property type="entry name" value="Bac_luciferase"/>
    <property type="match status" value="1"/>
</dbReference>